<evidence type="ECO:0000256" key="1">
    <source>
        <dbReference type="SAM" id="Phobius"/>
    </source>
</evidence>
<keyword evidence="1" id="KW-1133">Transmembrane helix</keyword>
<dbReference type="RefSeq" id="WP_259487650.1">
    <property type="nucleotide sequence ID" value="NZ_JANTEZ010000008.1"/>
</dbReference>
<feature type="transmembrane region" description="Helical" evidence="1">
    <location>
        <begin position="12"/>
        <end position="31"/>
    </location>
</feature>
<comment type="caution">
    <text evidence="2">The sequence shown here is derived from an EMBL/GenBank/DDBJ whole genome shotgun (WGS) entry which is preliminary data.</text>
</comment>
<dbReference type="EMBL" id="JANTEZ010000008">
    <property type="protein sequence ID" value="MCS5716155.1"/>
    <property type="molecule type" value="Genomic_DNA"/>
</dbReference>
<reference evidence="2" key="1">
    <citation type="submission" date="2022-08" db="EMBL/GenBank/DDBJ databases">
        <authorList>
            <person name="Deng Y."/>
            <person name="Han X.-F."/>
            <person name="Zhang Y.-Q."/>
        </authorList>
    </citation>
    <scope>NUCLEOTIDE SEQUENCE</scope>
    <source>
        <strain evidence="2">CPCC 205716</strain>
    </source>
</reference>
<evidence type="ECO:0000313" key="2">
    <source>
        <dbReference type="EMBL" id="MCS5716155.1"/>
    </source>
</evidence>
<keyword evidence="1" id="KW-0812">Transmembrane</keyword>
<name>A0ABT2GIV0_9MICO</name>
<keyword evidence="1" id="KW-0472">Membrane</keyword>
<keyword evidence="3" id="KW-1185">Reference proteome</keyword>
<proteinExistence type="predicted"/>
<organism evidence="2 3">
    <name type="scientific">Herbiconiux gentiana</name>
    <dbReference type="NCBI Taxonomy" id="2970912"/>
    <lineage>
        <taxon>Bacteria</taxon>
        <taxon>Bacillati</taxon>
        <taxon>Actinomycetota</taxon>
        <taxon>Actinomycetes</taxon>
        <taxon>Micrococcales</taxon>
        <taxon>Microbacteriaceae</taxon>
        <taxon>Herbiconiux</taxon>
    </lineage>
</organism>
<gene>
    <name evidence="2" type="ORF">NVV95_16535</name>
</gene>
<dbReference type="Proteomes" id="UP001165580">
    <property type="component" value="Unassembled WGS sequence"/>
</dbReference>
<sequence length="119" mass="12437">MGRTSRATRGLTAAGLILILLGAFLTLALLVPSNYKGSTYKCIVEGPYSEAAEVSERPDGIAGAPSLWPIGRSCTWAAATGDGTVTTYSGSWPGTFVVVCLITIGTALLVARSMVIRWD</sequence>
<accession>A0ABT2GIV0</accession>
<feature type="transmembrane region" description="Helical" evidence="1">
    <location>
        <begin position="92"/>
        <end position="111"/>
    </location>
</feature>
<evidence type="ECO:0008006" key="4">
    <source>
        <dbReference type="Google" id="ProtNLM"/>
    </source>
</evidence>
<evidence type="ECO:0000313" key="3">
    <source>
        <dbReference type="Proteomes" id="UP001165580"/>
    </source>
</evidence>
<protein>
    <recommendedName>
        <fullName evidence="4">Integral membrane protein</fullName>
    </recommendedName>
</protein>